<organism evidence="1 2">
    <name type="scientific">Heterostelium pallidum (strain ATCC 26659 / Pp 5 / PN500)</name>
    <name type="common">Cellular slime mold</name>
    <name type="synonym">Polysphondylium pallidum</name>
    <dbReference type="NCBI Taxonomy" id="670386"/>
    <lineage>
        <taxon>Eukaryota</taxon>
        <taxon>Amoebozoa</taxon>
        <taxon>Evosea</taxon>
        <taxon>Eumycetozoa</taxon>
        <taxon>Dictyostelia</taxon>
        <taxon>Acytosteliales</taxon>
        <taxon>Acytosteliaceae</taxon>
        <taxon>Heterostelium</taxon>
    </lineage>
</organism>
<accession>D3BMD3</accession>
<dbReference type="RefSeq" id="XP_020429862.1">
    <property type="nucleotide sequence ID" value="XM_020583081.1"/>
</dbReference>
<proteinExistence type="predicted"/>
<dbReference type="GeneID" id="31367813"/>
<dbReference type="Proteomes" id="UP000001396">
    <property type="component" value="Unassembled WGS sequence"/>
</dbReference>
<keyword evidence="2" id="KW-1185">Reference proteome</keyword>
<dbReference type="AlphaFoldDB" id="D3BMD3"/>
<dbReference type="EMBL" id="ADBJ01000042">
    <property type="protein sequence ID" value="EFA77734.1"/>
    <property type="molecule type" value="Genomic_DNA"/>
</dbReference>
<reference evidence="1 2" key="1">
    <citation type="journal article" date="2011" name="Genome Res.">
        <title>Phylogeny-wide analysis of social amoeba genomes highlights ancient origins for complex intercellular communication.</title>
        <authorList>
            <person name="Heidel A.J."/>
            <person name="Lawal H.M."/>
            <person name="Felder M."/>
            <person name="Schilde C."/>
            <person name="Helps N.R."/>
            <person name="Tunggal B."/>
            <person name="Rivero F."/>
            <person name="John U."/>
            <person name="Schleicher M."/>
            <person name="Eichinger L."/>
            <person name="Platzer M."/>
            <person name="Noegel A.A."/>
            <person name="Schaap P."/>
            <person name="Gloeckner G."/>
        </authorList>
    </citation>
    <scope>NUCLEOTIDE SEQUENCE [LARGE SCALE GENOMIC DNA]</scope>
    <source>
        <strain evidence="2">ATCC 26659 / Pp 5 / PN500</strain>
    </source>
</reference>
<dbReference type="InParanoid" id="D3BMD3"/>
<comment type="caution">
    <text evidence="1">The sequence shown here is derived from an EMBL/GenBank/DDBJ whole genome shotgun (WGS) entry which is preliminary data.</text>
</comment>
<name>D3BMD3_HETP5</name>
<evidence type="ECO:0000313" key="2">
    <source>
        <dbReference type="Proteomes" id="UP000001396"/>
    </source>
</evidence>
<gene>
    <name evidence="1" type="ORF">PPL_12346</name>
</gene>
<evidence type="ECO:0000313" key="1">
    <source>
        <dbReference type="EMBL" id="EFA77734.1"/>
    </source>
</evidence>
<protein>
    <submittedName>
        <fullName evidence="1">Uncharacterized protein</fullName>
    </submittedName>
</protein>
<sequence>MEVWETLLPGITKCTPLSFYGALAMHIAANGTPGDKVTEVALTKVIDMLLSSTSNEMPYVLSNVTNALASGYPEQVVRVIQPLKHIDAKIYEKLKELEKTNEQISLQLKNISVSHVKNVGINEKAMKIINGLFDEYNNVSKKQKEKKDNLN</sequence>